<organism evidence="1 2">
    <name type="scientific">Butyricimonas hominis</name>
    <dbReference type="NCBI Taxonomy" id="2763032"/>
    <lineage>
        <taxon>Bacteria</taxon>
        <taxon>Pseudomonadati</taxon>
        <taxon>Bacteroidota</taxon>
        <taxon>Bacteroidia</taxon>
        <taxon>Bacteroidales</taxon>
        <taxon>Odoribacteraceae</taxon>
        <taxon>Butyricimonas</taxon>
    </lineage>
</organism>
<dbReference type="RefSeq" id="WP_186975716.1">
    <property type="nucleotide sequence ID" value="NZ_JACOOH010000003.1"/>
</dbReference>
<evidence type="ECO:0000313" key="2">
    <source>
        <dbReference type="Proteomes" id="UP000646484"/>
    </source>
</evidence>
<dbReference type="Pfam" id="PF19781">
    <property type="entry name" value="DUF6266"/>
    <property type="match status" value="1"/>
</dbReference>
<reference evidence="1 2" key="1">
    <citation type="submission" date="2020-08" db="EMBL/GenBank/DDBJ databases">
        <title>Genome public.</title>
        <authorList>
            <person name="Liu C."/>
            <person name="Sun Q."/>
        </authorList>
    </citation>
    <scope>NUCLEOTIDE SEQUENCE [LARGE SCALE GENOMIC DNA]</scope>
    <source>
        <strain evidence="1 2">NSJ-56</strain>
    </source>
</reference>
<gene>
    <name evidence="1" type="ORF">H8S64_08405</name>
</gene>
<protein>
    <submittedName>
        <fullName evidence="1">Uncharacterized protein</fullName>
    </submittedName>
</protein>
<dbReference type="Proteomes" id="UP000646484">
    <property type="component" value="Unassembled WGS sequence"/>
</dbReference>
<evidence type="ECO:0000313" key="1">
    <source>
        <dbReference type="EMBL" id="MBC5621117.1"/>
    </source>
</evidence>
<dbReference type="InterPro" id="IPR046233">
    <property type="entry name" value="DUF6266"/>
</dbReference>
<name>A0ABR7D010_9BACT</name>
<proteinExistence type="predicted"/>
<dbReference type="EMBL" id="JACOOH010000003">
    <property type="protein sequence ID" value="MBC5621117.1"/>
    <property type="molecule type" value="Genomic_DNA"/>
</dbReference>
<accession>A0ABR7D010</accession>
<sequence>MADAKMNLCKSISGQVGPNLFSKKPNGGVTVKSMPAWNGSLKEDVMKQDACFGALGRLASPLKRVLRVSCPPDNKGVKCNAKFLKINKSDVVTATRRYPERDFNPKAKPEEMFETVVDFSRLLVSYGRLLKGKVTVTLDRAARKLRFNQEANVVDGADCYADDKAYAVVFDTTNEYCLLVTLRERGESGSTSTALDEEYDLDNLAIYTFMTTRSGKQTSTSQYLTPGEE</sequence>
<comment type="caution">
    <text evidence="1">The sequence shown here is derived from an EMBL/GenBank/DDBJ whole genome shotgun (WGS) entry which is preliminary data.</text>
</comment>
<keyword evidence="2" id="KW-1185">Reference proteome</keyword>